<evidence type="ECO:0000313" key="4">
    <source>
        <dbReference type="Proteomes" id="UP001165270"/>
    </source>
</evidence>
<evidence type="ECO:0000313" key="3">
    <source>
        <dbReference type="EMBL" id="MCI3242594.1"/>
    </source>
</evidence>
<proteinExistence type="predicted"/>
<accession>A0ABS9XKJ4</accession>
<dbReference type="Pfam" id="PF03476">
    <property type="entry name" value="MOSC_N"/>
    <property type="match status" value="1"/>
</dbReference>
<dbReference type="PANTHER" id="PTHR14237:SF19">
    <property type="entry name" value="MITOCHONDRIAL AMIDOXIME REDUCING COMPONENT 1"/>
    <property type="match status" value="1"/>
</dbReference>
<feature type="domain" description="MOSC" evidence="2">
    <location>
        <begin position="128"/>
        <end position="274"/>
    </location>
</feature>
<dbReference type="PROSITE" id="PS51340">
    <property type="entry name" value="MOSC"/>
    <property type="match status" value="1"/>
</dbReference>
<dbReference type="SUPFAM" id="SSF50800">
    <property type="entry name" value="PK beta-barrel domain-like"/>
    <property type="match status" value="1"/>
</dbReference>
<dbReference type="EMBL" id="JALDAX010000008">
    <property type="protein sequence ID" value="MCI3242594.1"/>
    <property type="molecule type" value="Genomic_DNA"/>
</dbReference>
<feature type="compositionally biased region" description="Polar residues" evidence="1">
    <location>
        <begin position="295"/>
        <end position="304"/>
    </location>
</feature>
<feature type="region of interest" description="Disordered" evidence="1">
    <location>
        <begin position="273"/>
        <end position="304"/>
    </location>
</feature>
<reference evidence="3" key="1">
    <citation type="submission" date="2022-03" db="EMBL/GenBank/DDBJ databases">
        <title>Streptomyces 7R015 and 7R016 isolated from Barleria lupulina in Thailand.</title>
        <authorList>
            <person name="Kanchanasin P."/>
            <person name="Phongsopitanun W."/>
            <person name="Tanasupawat S."/>
        </authorList>
    </citation>
    <scope>NUCLEOTIDE SEQUENCE</scope>
    <source>
        <strain evidence="3">7R016</strain>
    </source>
</reference>
<name>A0ABS9XKJ4_9ACTN</name>
<evidence type="ECO:0000256" key="1">
    <source>
        <dbReference type="SAM" id="MobiDB-lite"/>
    </source>
</evidence>
<keyword evidence="4" id="KW-1185">Reference proteome</keyword>
<dbReference type="InterPro" id="IPR005302">
    <property type="entry name" value="MoCF_Sase_C"/>
</dbReference>
<dbReference type="SUPFAM" id="SSF141673">
    <property type="entry name" value="MOSC N-terminal domain-like"/>
    <property type="match status" value="1"/>
</dbReference>
<gene>
    <name evidence="3" type="ORF">MQN93_22995</name>
</gene>
<dbReference type="Proteomes" id="UP001165270">
    <property type="component" value="Unassembled WGS sequence"/>
</dbReference>
<organism evidence="3 4">
    <name type="scientific">Streptomyces spinosisporus</name>
    <dbReference type="NCBI Taxonomy" id="2927582"/>
    <lineage>
        <taxon>Bacteria</taxon>
        <taxon>Bacillati</taxon>
        <taxon>Actinomycetota</taxon>
        <taxon>Actinomycetes</taxon>
        <taxon>Kitasatosporales</taxon>
        <taxon>Streptomycetaceae</taxon>
        <taxon>Streptomyces</taxon>
    </lineage>
</organism>
<evidence type="ECO:0000259" key="2">
    <source>
        <dbReference type="PROSITE" id="PS51340"/>
    </source>
</evidence>
<dbReference type="PANTHER" id="PTHR14237">
    <property type="entry name" value="MOLYBDOPTERIN COFACTOR SULFURASE MOSC"/>
    <property type="match status" value="1"/>
</dbReference>
<sequence>MGNALLQSVRVHPVKAFRGFAPREAVVEPWGLAGDRRWALIDDGGKVVTQRQQPRLALAAAESVPGGGVRLSAPGMDPLTVPVPRPLGTVPVDVFGDKVEGVLAEGELAHSWCSDHLGAHVRLVHMDDPATRRPLDPEYARPGETVAFADGFPLLLTTTASLDALNSLIAQGTRPAEGPLPMNRFRPNVVVQGTTAWAEDEWSRIAIGEVIFRVAKACGRCVVTTTDQGTAVRGREPLLTLGRHRRIDGRLAFGQNLVPLSTGTIRVGDPVTVLSRADRPDDAAGAERSAPDTMRGNQARGSAR</sequence>
<dbReference type="InterPro" id="IPR005303">
    <property type="entry name" value="MOCOS_middle"/>
</dbReference>
<dbReference type="RefSeq" id="WP_242711065.1">
    <property type="nucleotide sequence ID" value="NZ_JALDAX010000008.1"/>
</dbReference>
<dbReference type="InterPro" id="IPR011037">
    <property type="entry name" value="Pyrv_Knase-like_insert_dom_sf"/>
</dbReference>
<protein>
    <submittedName>
        <fullName evidence="3">MOSC domain-containing protein</fullName>
    </submittedName>
</protein>
<comment type="caution">
    <text evidence="3">The sequence shown here is derived from an EMBL/GenBank/DDBJ whole genome shotgun (WGS) entry which is preliminary data.</text>
</comment>
<dbReference type="Pfam" id="PF03473">
    <property type="entry name" value="MOSC"/>
    <property type="match status" value="1"/>
</dbReference>